<keyword evidence="3" id="KW-0732">Signal</keyword>
<dbReference type="GO" id="GO:0016020">
    <property type="term" value="C:membrane"/>
    <property type="evidence" value="ECO:0007669"/>
    <property type="project" value="UniProtKB-SubCell"/>
</dbReference>
<dbReference type="InterPro" id="IPR026664">
    <property type="entry name" value="Stereocilin-rel"/>
</dbReference>
<organism evidence="7 8">
    <name type="scientific">Nothoprocta perdicaria</name>
    <name type="common">Chilean tinamou</name>
    <name type="synonym">Crypturus perdicarius</name>
    <dbReference type="NCBI Taxonomy" id="30464"/>
    <lineage>
        <taxon>Eukaryota</taxon>
        <taxon>Metazoa</taxon>
        <taxon>Chordata</taxon>
        <taxon>Craniata</taxon>
        <taxon>Vertebrata</taxon>
        <taxon>Euteleostomi</taxon>
        <taxon>Archelosauria</taxon>
        <taxon>Archosauria</taxon>
        <taxon>Dinosauria</taxon>
        <taxon>Saurischia</taxon>
        <taxon>Theropoda</taxon>
        <taxon>Coelurosauria</taxon>
        <taxon>Aves</taxon>
        <taxon>Palaeognathae</taxon>
        <taxon>Tinamiformes</taxon>
        <taxon>Tinamidae</taxon>
        <taxon>Nothoprocta</taxon>
    </lineage>
</organism>
<evidence type="ECO:0000256" key="5">
    <source>
        <dbReference type="ARBA" id="ARBA00023136"/>
    </source>
</evidence>
<dbReference type="PANTHER" id="PTHR23412">
    <property type="entry name" value="STEREOCILIN RELATED"/>
    <property type="match status" value="1"/>
</dbReference>
<evidence type="ECO:0000313" key="7">
    <source>
        <dbReference type="Ensembl" id="ENSNPEP00000019220.1"/>
    </source>
</evidence>
<evidence type="ECO:0000256" key="6">
    <source>
        <dbReference type="ARBA" id="ARBA00023180"/>
    </source>
</evidence>
<dbReference type="Pfam" id="PF06060">
    <property type="entry name" value="Mesothelin"/>
    <property type="match status" value="3"/>
</dbReference>
<name>A0A8C6ZYN6_NOTPE</name>
<accession>A0A8C6ZYN6</accession>
<reference evidence="7" key="2">
    <citation type="submission" date="2025-09" db="UniProtKB">
        <authorList>
            <consortium name="Ensembl"/>
        </authorList>
    </citation>
    <scope>IDENTIFICATION</scope>
</reference>
<comment type="subcellular location">
    <subcellularLocation>
        <location evidence="1">Membrane</location>
    </subcellularLocation>
</comment>
<comment type="similarity">
    <text evidence="2">Belongs to the mesothelin family.</text>
</comment>
<dbReference type="PANTHER" id="PTHR23412:SF6">
    <property type="entry name" value="MESOTHELIN"/>
    <property type="match status" value="1"/>
</dbReference>
<protein>
    <submittedName>
        <fullName evidence="7">Mesothelin</fullName>
    </submittedName>
</protein>
<keyword evidence="8" id="KW-1185">Reference proteome</keyword>
<evidence type="ECO:0000313" key="8">
    <source>
        <dbReference type="Proteomes" id="UP000694420"/>
    </source>
</evidence>
<keyword evidence="5" id="KW-0472">Membrane</keyword>
<evidence type="ECO:0000256" key="1">
    <source>
        <dbReference type="ARBA" id="ARBA00004370"/>
    </source>
</evidence>
<evidence type="ECO:0000256" key="2">
    <source>
        <dbReference type="ARBA" id="ARBA00011016"/>
    </source>
</evidence>
<sequence length="392" mass="42783">MLRLSQSVLQGFTCTAVNGMKTESFRQLAKAMKQKNVKLGEDQLRCLMTMVTLQGIPKDLDSYPKDLLLFLSPSDYATTGSCWQYFTNIGKANLDVLQRESSQRKQLLLEALACLVCGQGDTLALGGGELGVVQCQQKCTAPSYSGRPPSAWSASTLNELSALIPVFGHSILQKIPKVVITIVFPQTYPDGYPESLLPELGPLISLITLDDISKWKINSAEQLAALLQNQPPPAAAMINRYVSLGNRLTPAALNAIGTTYVCLLNATELNPIQIHSSPLLGTVLHAFMYFLSLILGGAPGIDLKALGKDRVNMDIETFLKLRKDSLLDLTPTEVKDLLGVNLSQLKTVQNESPVREWIQSQKQSDLDKLNIGLSGGTPEGYINFVTPKFQSM</sequence>
<reference evidence="7" key="1">
    <citation type="submission" date="2025-08" db="UniProtKB">
        <authorList>
            <consortium name="Ensembl"/>
        </authorList>
    </citation>
    <scope>IDENTIFICATION</scope>
</reference>
<dbReference type="Ensembl" id="ENSNPET00000019717.1">
    <property type="protein sequence ID" value="ENSNPEP00000019220.1"/>
    <property type="gene ID" value="ENSNPEG00000014323.1"/>
</dbReference>
<keyword evidence="6" id="KW-0325">Glycoprotein</keyword>
<dbReference type="GO" id="GO:0007160">
    <property type="term" value="P:cell-matrix adhesion"/>
    <property type="evidence" value="ECO:0007669"/>
    <property type="project" value="TreeGrafter"/>
</dbReference>
<dbReference type="InterPro" id="IPR010335">
    <property type="entry name" value="Mesothelin"/>
</dbReference>
<keyword evidence="4" id="KW-0130">Cell adhesion</keyword>
<evidence type="ECO:0000256" key="4">
    <source>
        <dbReference type="ARBA" id="ARBA00022889"/>
    </source>
</evidence>
<proteinExistence type="inferred from homology"/>
<dbReference type="Proteomes" id="UP000694420">
    <property type="component" value="Unplaced"/>
</dbReference>
<evidence type="ECO:0000256" key="3">
    <source>
        <dbReference type="ARBA" id="ARBA00022729"/>
    </source>
</evidence>
<dbReference type="GO" id="GO:0009986">
    <property type="term" value="C:cell surface"/>
    <property type="evidence" value="ECO:0007669"/>
    <property type="project" value="TreeGrafter"/>
</dbReference>
<dbReference type="AlphaFoldDB" id="A0A8C6ZYN6"/>